<evidence type="ECO:0000256" key="2">
    <source>
        <dbReference type="ARBA" id="ARBA00022801"/>
    </source>
</evidence>
<accession>A0ABT3RYK7</accession>
<proteinExistence type="predicted"/>
<reference evidence="4 5" key="1">
    <citation type="submission" date="2022-11" db="EMBL/GenBank/DDBJ databases">
        <title>Taxonomy of Curtobacterium flaccumfaciens.</title>
        <authorList>
            <person name="Osdaghi E."/>
            <person name="Taghavi S.M."/>
            <person name="Hamidizade M."/>
            <person name="Abachi H."/>
            <person name="Fazliarab A."/>
            <person name="Baeyen S."/>
            <person name="Portier P."/>
            <person name="Van Vaerenbergh J."/>
            <person name="Jacques M.-A."/>
        </authorList>
    </citation>
    <scope>NUCLEOTIDE SEQUENCE [LARGE SCALE GENOMIC DNA]</scope>
    <source>
        <strain evidence="4 5">LMG 3715</strain>
    </source>
</reference>
<gene>
    <name evidence="4" type="ORF">ORG12_03300</name>
</gene>
<dbReference type="InterPro" id="IPR000086">
    <property type="entry name" value="NUDIX_hydrolase_dom"/>
</dbReference>
<evidence type="ECO:0000256" key="1">
    <source>
        <dbReference type="ARBA" id="ARBA00001946"/>
    </source>
</evidence>
<keyword evidence="5" id="KW-1185">Reference proteome</keyword>
<comment type="cofactor">
    <cofactor evidence="1">
        <name>Mg(2+)</name>
        <dbReference type="ChEBI" id="CHEBI:18420"/>
    </cofactor>
</comment>
<dbReference type="SUPFAM" id="SSF55811">
    <property type="entry name" value="Nudix"/>
    <property type="match status" value="1"/>
</dbReference>
<keyword evidence="2 4" id="KW-0378">Hydrolase</keyword>
<dbReference type="InterPro" id="IPR020084">
    <property type="entry name" value="NUDIX_hydrolase_CS"/>
</dbReference>
<evidence type="ECO:0000313" key="4">
    <source>
        <dbReference type="EMBL" id="MCX2847694.1"/>
    </source>
</evidence>
<organism evidence="4 5">
    <name type="scientific">Curtobacterium poinsettiae</name>
    <dbReference type="NCBI Taxonomy" id="159612"/>
    <lineage>
        <taxon>Bacteria</taxon>
        <taxon>Bacillati</taxon>
        <taxon>Actinomycetota</taxon>
        <taxon>Actinomycetes</taxon>
        <taxon>Micrococcales</taxon>
        <taxon>Microbacteriaceae</taxon>
        <taxon>Curtobacterium</taxon>
    </lineage>
</organism>
<dbReference type="PANTHER" id="PTHR43046">
    <property type="entry name" value="GDP-MANNOSE MANNOSYL HYDROLASE"/>
    <property type="match status" value="1"/>
</dbReference>
<name>A0ABT3RYK7_9MICO</name>
<dbReference type="InterPro" id="IPR015797">
    <property type="entry name" value="NUDIX_hydrolase-like_dom_sf"/>
</dbReference>
<dbReference type="Gene3D" id="3.90.79.10">
    <property type="entry name" value="Nucleoside Triphosphate Pyrophosphohydrolase"/>
    <property type="match status" value="1"/>
</dbReference>
<dbReference type="PANTHER" id="PTHR43046:SF14">
    <property type="entry name" value="MUTT_NUDIX FAMILY PROTEIN"/>
    <property type="match status" value="1"/>
</dbReference>
<dbReference type="PROSITE" id="PS00893">
    <property type="entry name" value="NUDIX_BOX"/>
    <property type="match status" value="1"/>
</dbReference>
<evidence type="ECO:0000259" key="3">
    <source>
        <dbReference type="PROSITE" id="PS51462"/>
    </source>
</evidence>
<sequence>MVTVCVHRADGTVLLTQRAPTKEFAFGWEFPGGSAFAGETGRAAACRELLEETNVTVEPEALRRVGRFTEETALVDLFVVQEPSGSAVQADPAEVMDWRWVSLSEVSTLRTSGVMAAPWGPRLDALWPAATATILAADDSRERTSPPHESW</sequence>
<dbReference type="Proteomes" id="UP001207276">
    <property type="component" value="Unassembled WGS sequence"/>
</dbReference>
<dbReference type="Pfam" id="PF00293">
    <property type="entry name" value="NUDIX"/>
    <property type="match status" value="1"/>
</dbReference>
<protein>
    <submittedName>
        <fullName evidence="4">NUDIX hydrolase</fullName>
    </submittedName>
</protein>
<dbReference type="GO" id="GO:0016787">
    <property type="term" value="F:hydrolase activity"/>
    <property type="evidence" value="ECO:0007669"/>
    <property type="project" value="UniProtKB-KW"/>
</dbReference>
<evidence type="ECO:0000313" key="5">
    <source>
        <dbReference type="Proteomes" id="UP001207276"/>
    </source>
</evidence>
<dbReference type="RefSeq" id="WP_266028047.1">
    <property type="nucleotide sequence ID" value="NZ_JAPJDE010000001.1"/>
</dbReference>
<comment type="caution">
    <text evidence="4">The sequence shown here is derived from an EMBL/GenBank/DDBJ whole genome shotgun (WGS) entry which is preliminary data.</text>
</comment>
<dbReference type="EMBL" id="JAPJDE010000001">
    <property type="protein sequence ID" value="MCX2847694.1"/>
    <property type="molecule type" value="Genomic_DNA"/>
</dbReference>
<feature type="domain" description="Nudix hydrolase" evidence="3">
    <location>
        <begin position="1"/>
        <end position="130"/>
    </location>
</feature>
<dbReference type="PROSITE" id="PS51462">
    <property type="entry name" value="NUDIX"/>
    <property type="match status" value="1"/>
</dbReference>